<dbReference type="PATRIC" id="fig|866536.3.peg.3218"/>
<feature type="transmembrane region" description="Helical" evidence="1">
    <location>
        <begin position="12"/>
        <end position="30"/>
    </location>
</feature>
<name>I3Z8Q9_BELBD</name>
<dbReference type="STRING" id="866536.Belba_3113"/>
<reference evidence="4" key="1">
    <citation type="submission" date="2012-06" db="EMBL/GenBank/DDBJ databases">
        <title>The complete genome of Belliella baltica DSM 15883.</title>
        <authorList>
            <person name="Lucas S."/>
            <person name="Copeland A."/>
            <person name="Lapidus A."/>
            <person name="Goodwin L."/>
            <person name="Pitluck S."/>
            <person name="Peters L."/>
            <person name="Mikhailova N."/>
            <person name="Davenport K."/>
            <person name="Kyrpides N."/>
            <person name="Mavromatis K."/>
            <person name="Pagani I."/>
            <person name="Ivanova N."/>
            <person name="Ovchinnikova G."/>
            <person name="Zeytun A."/>
            <person name="Detter J.C."/>
            <person name="Han C."/>
            <person name="Land M."/>
            <person name="Hauser L."/>
            <person name="Markowitz V."/>
            <person name="Cheng J.-F."/>
            <person name="Hugenholtz P."/>
            <person name="Woyke T."/>
            <person name="Wu D."/>
            <person name="Tindall B."/>
            <person name="Pomrenke H."/>
            <person name="Brambilla E."/>
            <person name="Klenk H.-P."/>
            <person name="Eisen J.A."/>
        </authorList>
    </citation>
    <scope>NUCLEOTIDE SEQUENCE [LARGE SCALE GENOMIC DNA]</scope>
    <source>
        <strain evidence="4">DSM 15883 / CIP 108006 / LMG 21964 / BA134</strain>
    </source>
</reference>
<evidence type="ECO:0000313" key="4">
    <source>
        <dbReference type="Proteomes" id="UP000006050"/>
    </source>
</evidence>
<dbReference type="eggNOG" id="ENOG5032VBN">
    <property type="taxonomic scope" value="Bacteria"/>
</dbReference>
<keyword evidence="4" id="KW-1185">Reference proteome</keyword>
<dbReference type="InterPro" id="IPR046148">
    <property type="entry name" value="Septknot"/>
</dbReference>
<feature type="domain" description="7(1) septoil knot" evidence="2">
    <location>
        <begin position="67"/>
        <end position="149"/>
    </location>
</feature>
<sequence length="159" mass="18985">MVKITIHFEFIKILFLVEKMVFTLIVNFTASSLNLPLDSNMYQNHQQMKNLLILLFLFTFSVHFNYGQKVHAVEYENQADIKVFVVQYENQADLKVFKVNYENQADGNEGKWFFTNYPNQAKKKVFFVKYQNQADIKVFFVKYQNQAGWLNRAKMHLLY</sequence>
<dbReference type="AlphaFoldDB" id="I3Z8Q9"/>
<dbReference type="Proteomes" id="UP000006050">
    <property type="component" value="Chromosome"/>
</dbReference>
<evidence type="ECO:0000256" key="1">
    <source>
        <dbReference type="SAM" id="Phobius"/>
    </source>
</evidence>
<proteinExistence type="predicted"/>
<keyword evidence="1" id="KW-0812">Transmembrane</keyword>
<protein>
    <recommendedName>
        <fullName evidence="2">7(1) septoil knot domain-containing protein</fullName>
    </recommendedName>
</protein>
<dbReference type="Pfam" id="PF19647">
    <property type="entry name" value="Septknot"/>
    <property type="match status" value="1"/>
</dbReference>
<evidence type="ECO:0000259" key="2">
    <source>
        <dbReference type="Pfam" id="PF19647"/>
    </source>
</evidence>
<dbReference type="HOGENOM" id="CLU_140186_0_0_10"/>
<keyword evidence="1" id="KW-1133">Transmembrane helix</keyword>
<gene>
    <name evidence="3" type="ordered locus">Belba_3113</name>
</gene>
<evidence type="ECO:0000313" key="3">
    <source>
        <dbReference type="EMBL" id="AFL85627.1"/>
    </source>
</evidence>
<organism evidence="3 4">
    <name type="scientific">Belliella baltica (strain DSM 15883 / CIP 108006 / LMG 21964 / BA134)</name>
    <dbReference type="NCBI Taxonomy" id="866536"/>
    <lineage>
        <taxon>Bacteria</taxon>
        <taxon>Pseudomonadati</taxon>
        <taxon>Bacteroidota</taxon>
        <taxon>Cytophagia</taxon>
        <taxon>Cytophagales</taxon>
        <taxon>Cyclobacteriaceae</taxon>
        <taxon>Belliella</taxon>
    </lineage>
</organism>
<accession>I3Z8Q9</accession>
<dbReference type="EMBL" id="CP003281">
    <property type="protein sequence ID" value="AFL85627.1"/>
    <property type="molecule type" value="Genomic_DNA"/>
</dbReference>
<keyword evidence="1" id="KW-0472">Membrane</keyword>
<feature type="transmembrane region" description="Helical" evidence="1">
    <location>
        <begin position="50"/>
        <end position="67"/>
    </location>
</feature>
<dbReference type="KEGG" id="bbd:Belba_3113"/>